<evidence type="ECO:0000256" key="2">
    <source>
        <dbReference type="ARBA" id="ARBA00022803"/>
    </source>
</evidence>
<reference evidence="5 6" key="1">
    <citation type="submission" date="2017-09" db="EMBL/GenBank/DDBJ databases">
        <title>Depth-based differentiation of microbial function through sediment-hosted aquifers and enrichment of novel symbionts in the deep terrestrial subsurface.</title>
        <authorList>
            <person name="Probst A.J."/>
            <person name="Ladd B."/>
            <person name="Jarett J.K."/>
            <person name="Geller-Mcgrath D.E."/>
            <person name="Sieber C.M."/>
            <person name="Emerson J.B."/>
            <person name="Anantharaman K."/>
            <person name="Thomas B.C."/>
            <person name="Malmstrom R."/>
            <person name="Stieglmeier M."/>
            <person name="Klingl A."/>
            <person name="Woyke T."/>
            <person name="Ryan C.M."/>
            <person name="Banfield J.F."/>
        </authorList>
    </citation>
    <scope>NUCLEOTIDE SEQUENCE [LARGE SCALE GENOMIC DNA]</scope>
    <source>
        <strain evidence="5">CG11_big_fil_rev_8_21_14_0_20_45_26</strain>
    </source>
</reference>
<dbReference type="SMART" id="SM00028">
    <property type="entry name" value="TPR"/>
    <property type="match status" value="7"/>
</dbReference>
<dbReference type="InterPro" id="IPR052346">
    <property type="entry name" value="O-mannosyl-transferase_TMTC"/>
</dbReference>
<keyword evidence="4" id="KW-0812">Transmembrane</keyword>
<feature type="transmembrane region" description="Helical" evidence="4">
    <location>
        <begin position="12"/>
        <end position="30"/>
    </location>
</feature>
<feature type="transmembrane region" description="Helical" evidence="4">
    <location>
        <begin position="345"/>
        <end position="364"/>
    </location>
</feature>
<feature type="repeat" description="TPR" evidence="3">
    <location>
        <begin position="678"/>
        <end position="711"/>
    </location>
</feature>
<organism evidence="5 6">
    <name type="scientific">Candidatus Abzuiibacterium crystallinum</name>
    <dbReference type="NCBI Taxonomy" id="1974748"/>
    <lineage>
        <taxon>Bacteria</taxon>
        <taxon>Pseudomonadati</taxon>
        <taxon>Candidatus Omnitrophota</taxon>
        <taxon>Candidatus Abzuiibacterium</taxon>
    </lineage>
</organism>
<feature type="transmembrane region" description="Helical" evidence="4">
    <location>
        <begin position="111"/>
        <end position="137"/>
    </location>
</feature>
<evidence type="ECO:0000313" key="5">
    <source>
        <dbReference type="EMBL" id="PIQ86679.1"/>
    </source>
</evidence>
<gene>
    <name evidence="5" type="ORF">COV74_03680</name>
</gene>
<dbReference type="Pfam" id="PF13414">
    <property type="entry name" value="TPR_11"/>
    <property type="match status" value="1"/>
</dbReference>
<dbReference type="SUPFAM" id="SSF48452">
    <property type="entry name" value="TPR-like"/>
    <property type="match status" value="1"/>
</dbReference>
<evidence type="ECO:0000256" key="4">
    <source>
        <dbReference type="SAM" id="Phobius"/>
    </source>
</evidence>
<keyword evidence="2 3" id="KW-0802">TPR repeat</keyword>
<feature type="transmembrane region" description="Helical" evidence="4">
    <location>
        <begin position="231"/>
        <end position="249"/>
    </location>
</feature>
<feature type="repeat" description="TPR" evidence="3">
    <location>
        <begin position="644"/>
        <end position="677"/>
    </location>
</feature>
<keyword evidence="1" id="KW-0677">Repeat</keyword>
<keyword evidence="4" id="KW-1133">Transmembrane helix</keyword>
<proteinExistence type="predicted"/>
<evidence type="ECO:0000256" key="1">
    <source>
        <dbReference type="ARBA" id="ARBA00022737"/>
    </source>
</evidence>
<dbReference type="AlphaFoldDB" id="A0A2H0LQG8"/>
<dbReference type="PANTHER" id="PTHR44227:SF3">
    <property type="entry name" value="PROTEIN O-MANNOSYL-TRANSFERASE TMTC4"/>
    <property type="match status" value="1"/>
</dbReference>
<feature type="transmembrane region" description="Helical" evidence="4">
    <location>
        <begin position="317"/>
        <end position="338"/>
    </location>
</feature>
<feature type="transmembrane region" description="Helical" evidence="4">
    <location>
        <begin position="370"/>
        <end position="390"/>
    </location>
</feature>
<dbReference type="Proteomes" id="UP000230859">
    <property type="component" value="Unassembled WGS sequence"/>
</dbReference>
<evidence type="ECO:0000313" key="6">
    <source>
        <dbReference type="Proteomes" id="UP000230859"/>
    </source>
</evidence>
<name>A0A2H0LQG8_9BACT</name>
<feature type="repeat" description="TPR" evidence="3">
    <location>
        <begin position="474"/>
        <end position="507"/>
    </location>
</feature>
<feature type="repeat" description="TPR" evidence="3">
    <location>
        <begin position="576"/>
        <end position="609"/>
    </location>
</feature>
<keyword evidence="4" id="KW-0472">Membrane</keyword>
<dbReference type="Gene3D" id="1.25.40.10">
    <property type="entry name" value="Tetratricopeptide repeat domain"/>
    <property type="match status" value="3"/>
</dbReference>
<protein>
    <submittedName>
        <fullName evidence="5">Uncharacterized protein</fullName>
    </submittedName>
</protein>
<dbReference type="PROSITE" id="PS50005">
    <property type="entry name" value="TPR"/>
    <property type="match status" value="5"/>
</dbReference>
<sequence>MKDTHPLLKPVRLFCLLLLILIPFAVFWQVRHFAFLSHDDMFHISENPYLKNGFSWHQFQWIWTVDLTFDSFYADYWHPVTLLSHLLDMQLFGAQAGAHHLMNLAYHLMNVFLLFGLFYRITGAFWRSYLMTLIFAIHPLQTESIAWVSARKDLLSAFFVFLSLHIYVSEFKQNQSLKKILLVFCFALALMSKLAVAILPLAIFVFDYWPLKRLDLSRFFRSLQPLIREKWFLFTLSLMAVFVIVWGASDAAGDVLNSFGGGVHPNDIPGPLFDPNVGTFASVKAHQWLVIPYAYLKHLVSFFDPSPLAFIHGPYQAHWLISLVIAPCVLITLTLMIWQTGKTKPYLITGWFWFFVMLFPASTLEYGNRFMYLPIIGLAILLVWGSFELFELFKIRLPFVITGAILLTAVGAALSWQATAKWVDSEALLNHSIQTVPNNHRAHWLITTTYISQGNFDRALTHLAQSDPNIKTDNELYYRMGLLLERYGKFNEAKTYFEKVLAINSLDANAKEHLAHCLLKLGQPEEAAQHYQALLDRGVRGYELESKLGAAQVELGQLDAAHAHLLKALASAPDDAQTLMSLGDLMKRAGQYNQAENYYRQLIKQNPRTVTAHHQLGMLFMEQAQFEEAVKHFKNVWKYGGNLSTACNNAGICYFQLGKIDEAEKSFQEALKYDARNAEAHSNLGAVYMNKKLPQKAIEHFKQALELQPDLQAAQDNLARAESAK</sequence>
<comment type="caution">
    <text evidence="5">The sequence shown here is derived from an EMBL/GenBank/DDBJ whole genome shotgun (WGS) entry which is preliminary data.</text>
</comment>
<dbReference type="Pfam" id="PF13429">
    <property type="entry name" value="TPR_15"/>
    <property type="match status" value="1"/>
</dbReference>
<accession>A0A2H0LQG8</accession>
<dbReference type="PANTHER" id="PTHR44227">
    <property type="match status" value="1"/>
</dbReference>
<evidence type="ECO:0000256" key="3">
    <source>
        <dbReference type="PROSITE-ProRule" id="PRU00339"/>
    </source>
</evidence>
<feature type="transmembrane region" description="Helical" evidence="4">
    <location>
        <begin position="149"/>
        <end position="168"/>
    </location>
</feature>
<feature type="repeat" description="TPR" evidence="3">
    <location>
        <begin position="610"/>
        <end position="643"/>
    </location>
</feature>
<dbReference type="PROSITE" id="PS50293">
    <property type="entry name" value="TPR_REGION"/>
    <property type="match status" value="1"/>
</dbReference>
<dbReference type="InterPro" id="IPR019734">
    <property type="entry name" value="TPR_rpt"/>
</dbReference>
<feature type="transmembrane region" description="Helical" evidence="4">
    <location>
        <begin position="180"/>
        <end position="210"/>
    </location>
</feature>
<dbReference type="EMBL" id="PCVY01000037">
    <property type="protein sequence ID" value="PIQ86679.1"/>
    <property type="molecule type" value="Genomic_DNA"/>
</dbReference>
<dbReference type="InterPro" id="IPR011990">
    <property type="entry name" value="TPR-like_helical_dom_sf"/>
</dbReference>
<feature type="transmembrane region" description="Helical" evidence="4">
    <location>
        <begin position="397"/>
        <end position="416"/>
    </location>
</feature>